<dbReference type="InterPro" id="IPR011757">
    <property type="entry name" value="Lytic_transglycosylase_MltB"/>
</dbReference>
<dbReference type="GO" id="GO:0009253">
    <property type="term" value="P:peptidoglycan catabolic process"/>
    <property type="evidence" value="ECO:0007669"/>
    <property type="project" value="TreeGrafter"/>
</dbReference>
<dbReference type="InterPro" id="IPR031304">
    <property type="entry name" value="SLT_2"/>
</dbReference>
<dbReference type="SUPFAM" id="SSF53955">
    <property type="entry name" value="Lysozyme-like"/>
    <property type="match status" value="1"/>
</dbReference>
<dbReference type="PANTHER" id="PTHR30163:SF9">
    <property type="entry name" value="MEMBRANE-BOUND LYTIC MUREIN TRANSGLYCOSYLASE B"/>
    <property type="match status" value="1"/>
</dbReference>
<dbReference type="InterPro" id="IPR023346">
    <property type="entry name" value="Lysozyme-like_dom_sf"/>
</dbReference>
<dbReference type="Gene3D" id="1.10.8.350">
    <property type="entry name" value="Bacterial muramidase"/>
    <property type="match status" value="1"/>
</dbReference>
<evidence type="ECO:0000313" key="4">
    <source>
        <dbReference type="Proteomes" id="UP000182769"/>
    </source>
</evidence>
<proteinExistence type="predicted"/>
<evidence type="ECO:0000259" key="2">
    <source>
        <dbReference type="Pfam" id="PF13406"/>
    </source>
</evidence>
<dbReference type="Proteomes" id="UP000182769">
    <property type="component" value="Unassembled WGS sequence"/>
</dbReference>
<dbReference type="STRING" id="1137284.GCA_001418205_00212"/>
<accession>A0A0K6IGY1</accession>
<dbReference type="Gene3D" id="1.10.530.10">
    <property type="match status" value="1"/>
</dbReference>
<gene>
    <name evidence="3" type="ORF">Ga0061065_101212</name>
</gene>
<protein>
    <submittedName>
        <fullName evidence="3">Lytic murein transglycosylase B</fullName>
    </submittedName>
</protein>
<dbReference type="RefSeq" id="WP_055461349.1">
    <property type="nucleotide sequence ID" value="NZ_CYHG01000001.1"/>
</dbReference>
<reference evidence="4" key="1">
    <citation type="submission" date="2015-08" db="EMBL/GenBank/DDBJ databases">
        <authorList>
            <person name="Varghese N."/>
        </authorList>
    </citation>
    <scope>NUCLEOTIDE SEQUENCE [LARGE SCALE GENOMIC DNA]</scope>
    <source>
        <strain evidence="4">JCM 18476</strain>
    </source>
</reference>
<organism evidence="3 4">
    <name type="scientific">Marinomonas fungiae</name>
    <dbReference type="NCBI Taxonomy" id="1137284"/>
    <lineage>
        <taxon>Bacteria</taxon>
        <taxon>Pseudomonadati</taxon>
        <taxon>Pseudomonadota</taxon>
        <taxon>Gammaproteobacteria</taxon>
        <taxon>Oceanospirillales</taxon>
        <taxon>Oceanospirillaceae</taxon>
        <taxon>Marinomonas</taxon>
    </lineage>
</organism>
<dbReference type="AlphaFoldDB" id="A0A0K6IGY1"/>
<keyword evidence="4" id="KW-1185">Reference proteome</keyword>
<dbReference type="PROSITE" id="PS51257">
    <property type="entry name" value="PROKAR_LIPOPROTEIN"/>
    <property type="match status" value="1"/>
</dbReference>
<dbReference type="PANTHER" id="PTHR30163">
    <property type="entry name" value="MEMBRANE-BOUND LYTIC MUREIN TRANSGLYCOSYLASE B"/>
    <property type="match status" value="1"/>
</dbReference>
<feature type="active site" evidence="1">
    <location>
        <position position="140"/>
    </location>
</feature>
<dbReference type="NCBIfam" id="TIGR02282">
    <property type="entry name" value="MltB"/>
    <property type="match status" value="1"/>
</dbReference>
<dbReference type="EMBL" id="CYHG01000001">
    <property type="protein sequence ID" value="CUB02379.1"/>
    <property type="molecule type" value="Genomic_DNA"/>
</dbReference>
<dbReference type="InterPro" id="IPR043426">
    <property type="entry name" value="MltB-like"/>
</dbReference>
<name>A0A0K6IGY1_9GAMM</name>
<dbReference type="CDD" id="cd13399">
    <property type="entry name" value="Slt35-like"/>
    <property type="match status" value="1"/>
</dbReference>
<dbReference type="OrthoDB" id="9772911at2"/>
<dbReference type="GO" id="GO:0008933">
    <property type="term" value="F:peptidoglycan lytic transglycosylase activity"/>
    <property type="evidence" value="ECO:0007669"/>
    <property type="project" value="TreeGrafter"/>
</dbReference>
<dbReference type="Pfam" id="PF13406">
    <property type="entry name" value="SLT_2"/>
    <property type="match status" value="1"/>
</dbReference>
<evidence type="ECO:0000256" key="1">
    <source>
        <dbReference type="PIRSR" id="PIRSR611757-1"/>
    </source>
</evidence>
<evidence type="ECO:0000313" key="3">
    <source>
        <dbReference type="EMBL" id="CUB02379.1"/>
    </source>
</evidence>
<sequence length="345" mass="39316">MYSRVLALSLVLGLYGCSTVNNQVEAKTTATATETIQTLPYIELPEVRQFIDDMGSKHNYDRELLTQMFTNTYKREQVITKSDNQPEVLVPYHKYRANFIDPVRVQQGVAFAKRNKQWLDKVEKDYGVDWQIIVALIGVETAYGKVTGNRDVFTSLTTLSFDYPRRGSYFKSELEAYLLLARNQGWRLGETKGSYSGALGMVQFMPSNYMKLAVDYDQNGRVDLWGSEADAIGSIANYLRHHGWKYKQIAAVTARVDKPEDVKELVNKGRAPLHTMNEWGAKGVWATTNYTAGKAGLIGLRESETELDYWLAYDNFFTIMDYNPSRRYAMSVLELANRIAQHEGD</sequence>
<feature type="domain" description="Transglycosylase SLT" evidence="2">
    <location>
        <begin position="46"/>
        <end position="337"/>
    </location>
</feature>